<dbReference type="Proteomes" id="UP000059680">
    <property type="component" value="Chromosome 9"/>
</dbReference>
<dbReference type="AlphaFoldDB" id="A0A0P0XMQ4"/>
<reference evidence="2 3" key="2">
    <citation type="journal article" date="2013" name="Plant Cell Physiol.">
        <title>Rice Annotation Project Database (RAP-DB): an integrative and interactive database for rice genomics.</title>
        <authorList>
            <person name="Sakai H."/>
            <person name="Lee S.S."/>
            <person name="Tanaka T."/>
            <person name="Numa H."/>
            <person name="Kim J."/>
            <person name="Kawahara Y."/>
            <person name="Wakimoto H."/>
            <person name="Yang C.C."/>
            <person name="Iwamoto M."/>
            <person name="Abe T."/>
            <person name="Yamada Y."/>
            <person name="Muto A."/>
            <person name="Inokuchi H."/>
            <person name="Ikemura T."/>
            <person name="Matsumoto T."/>
            <person name="Sasaki T."/>
            <person name="Itoh T."/>
        </authorList>
    </citation>
    <scope>NUCLEOTIDE SEQUENCE [LARGE SCALE GENOMIC DNA]</scope>
    <source>
        <strain evidence="3">cv. Nipponbare</strain>
    </source>
</reference>
<reference evidence="2 3" key="3">
    <citation type="journal article" date="2013" name="Rice">
        <title>Improvement of the Oryza sativa Nipponbare reference genome using next generation sequence and optical map data.</title>
        <authorList>
            <person name="Kawahara Y."/>
            <person name="de la Bastide M."/>
            <person name="Hamilton J.P."/>
            <person name="Kanamori H."/>
            <person name="McCombie W.R."/>
            <person name="Ouyang S."/>
            <person name="Schwartz D.C."/>
            <person name="Tanaka T."/>
            <person name="Wu J."/>
            <person name="Zhou S."/>
            <person name="Childs K.L."/>
            <person name="Davidson R.M."/>
            <person name="Lin H."/>
            <person name="Quesada-Ocampo L."/>
            <person name="Vaillancourt B."/>
            <person name="Sakai H."/>
            <person name="Lee S.S."/>
            <person name="Kim J."/>
            <person name="Numa H."/>
            <person name="Itoh T."/>
            <person name="Buell C.R."/>
            <person name="Matsumoto T."/>
        </authorList>
    </citation>
    <scope>NUCLEOTIDE SEQUENCE [LARGE SCALE GENOMIC DNA]</scope>
    <source>
        <strain evidence="3">cv. Nipponbare</strain>
    </source>
</reference>
<organism evidence="2 3">
    <name type="scientific">Oryza sativa subsp. japonica</name>
    <name type="common">Rice</name>
    <dbReference type="NCBI Taxonomy" id="39947"/>
    <lineage>
        <taxon>Eukaryota</taxon>
        <taxon>Viridiplantae</taxon>
        <taxon>Streptophyta</taxon>
        <taxon>Embryophyta</taxon>
        <taxon>Tracheophyta</taxon>
        <taxon>Spermatophyta</taxon>
        <taxon>Magnoliopsida</taxon>
        <taxon>Liliopsida</taxon>
        <taxon>Poales</taxon>
        <taxon>Poaceae</taxon>
        <taxon>BOP clade</taxon>
        <taxon>Oryzoideae</taxon>
        <taxon>Oryzeae</taxon>
        <taxon>Oryzinae</taxon>
        <taxon>Oryza</taxon>
        <taxon>Oryza sativa</taxon>
    </lineage>
</organism>
<proteinExistence type="predicted"/>
<feature type="region of interest" description="Disordered" evidence="1">
    <location>
        <begin position="64"/>
        <end position="109"/>
    </location>
</feature>
<dbReference type="InParanoid" id="A0A0P0XMQ4"/>
<dbReference type="EMBL" id="AP014965">
    <property type="protein sequence ID" value="BAT08317.1"/>
    <property type="molecule type" value="Genomic_DNA"/>
</dbReference>
<sequence length="109" mass="11497">MARTVRSSDWIPFSERDAIQAGTPGRSSSVTLRRTRCTGPGCWCSRMASIAALSHATAVAAATGNDAAAGGGDETKSSSPRWRQDRPQLLERTLERAASRSGSRASMAS</sequence>
<gene>
    <name evidence="2" type="ordered locus">Os09g0443050</name>
    <name evidence="2" type="ORF">OSNPB_090443050</name>
</gene>
<evidence type="ECO:0000256" key="1">
    <source>
        <dbReference type="SAM" id="MobiDB-lite"/>
    </source>
</evidence>
<evidence type="ECO:0000313" key="3">
    <source>
        <dbReference type="Proteomes" id="UP000059680"/>
    </source>
</evidence>
<evidence type="ECO:0000313" key="2">
    <source>
        <dbReference type="EMBL" id="BAT08317.1"/>
    </source>
</evidence>
<dbReference type="PaxDb" id="39947-A0A0P0XMQ4"/>
<keyword evidence="3" id="KW-1185">Reference proteome</keyword>
<feature type="compositionally biased region" description="Basic and acidic residues" evidence="1">
    <location>
        <begin position="82"/>
        <end position="98"/>
    </location>
</feature>
<name>A0A0P0XMQ4_ORYSJ</name>
<protein>
    <submittedName>
        <fullName evidence="2">Os09g0443050 protein</fullName>
    </submittedName>
</protein>
<reference evidence="3" key="1">
    <citation type="journal article" date="2005" name="Nature">
        <title>The map-based sequence of the rice genome.</title>
        <authorList>
            <consortium name="International rice genome sequencing project (IRGSP)"/>
            <person name="Matsumoto T."/>
            <person name="Wu J."/>
            <person name="Kanamori H."/>
            <person name="Katayose Y."/>
            <person name="Fujisawa M."/>
            <person name="Namiki N."/>
            <person name="Mizuno H."/>
            <person name="Yamamoto K."/>
            <person name="Antonio B.A."/>
            <person name="Baba T."/>
            <person name="Sakata K."/>
            <person name="Nagamura Y."/>
            <person name="Aoki H."/>
            <person name="Arikawa K."/>
            <person name="Arita K."/>
            <person name="Bito T."/>
            <person name="Chiden Y."/>
            <person name="Fujitsuka N."/>
            <person name="Fukunaka R."/>
            <person name="Hamada M."/>
            <person name="Harada C."/>
            <person name="Hayashi A."/>
            <person name="Hijishita S."/>
            <person name="Honda M."/>
            <person name="Hosokawa S."/>
            <person name="Ichikawa Y."/>
            <person name="Idonuma A."/>
            <person name="Iijima M."/>
            <person name="Ikeda M."/>
            <person name="Ikeno M."/>
            <person name="Ito K."/>
            <person name="Ito S."/>
            <person name="Ito T."/>
            <person name="Ito Y."/>
            <person name="Ito Y."/>
            <person name="Iwabuchi A."/>
            <person name="Kamiya K."/>
            <person name="Karasawa W."/>
            <person name="Kurita K."/>
            <person name="Katagiri S."/>
            <person name="Kikuta A."/>
            <person name="Kobayashi H."/>
            <person name="Kobayashi N."/>
            <person name="Machita K."/>
            <person name="Maehara T."/>
            <person name="Masukawa M."/>
            <person name="Mizubayashi T."/>
            <person name="Mukai Y."/>
            <person name="Nagasaki H."/>
            <person name="Nagata Y."/>
            <person name="Naito S."/>
            <person name="Nakashima M."/>
            <person name="Nakama Y."/>
            <person name="Nakamichi Y."/>
            <person name="Nakamura M."/>
            <person name="Meguro A."/>
            <person name="Negishi M."/>
            <person name="Ohta I."/>
            <person name="Ohta T."/>
            <person name="Okamoto M."/>
            <person name="Ono N."/>
            <person name="Saji S."/>
            <person name="Sakaguchi M."/>
            <person name="Sakai K."/>
            <person name="Shibata M."/>
            <person name="Shimokawa T."/>
            <person name="Song J."/>
            <person name="Takazaki Y."/>
            <person name="Terasawa K."/>
            <person name="Tsugane M."/>
            <person name="Tsuji K."/>
            <person name="Ueda S."/>
            <person name="Waki K."/>
            <person name="Yamagata H."/>
            <person name="Yamamoto M."/>
            <person name="Yamamoto S."/>
            <person name="Yamane H."/>
            <person name="Yoshiki S."/>
            <person name="Yoshihara R."/>
            <person name="Yukawa K."/>
            <person name="Zhong H."/>
            <person name="Yano M."/>
            <person name="Yuan Q."/>
            <person name="Ouyang S."/>
            <person name="Liu J."/>
            <person name="Jones K.M."/>
            <person name="Gansberger K."/>
            <person name="Moffat K."/>
            <person name="Hill J."/>
            <person name="Bera J."/>
            <person name="Fadrosh D."/>
            <person name="Jin S."/>
            <person name="Johri S."/>
            <person name="Kim M."/>
            <person name="Overton L."/>
            <person name="Reardon M."/>
            <person name="Tsitrin T."/>
            <person name="Vuong H."/>
            <person name="Weaver B."/>
            <person name="Ciecko A."/>
            <person name="Tallon L."/>
            <person name="Jackson J."/>
            <person name="Pai G."/>
            <person name="Aken S.V."/>
            <person name="Utterback T."/>
            <person name="Reidmuller S."/>
            <person name="Feldblyum T."/>
            <person name="Hsiao J."/>
            <person name="Zismann V."/>
            <person name="Iobst S."/>
            <person name="de Vazeille A.R."/>
            <person name="Buell C.R."/>
            <person name="Ying K."/>
            <person name="Li Y."/>
            <person name="Lu T."/>
            <person name="Huang Y."/>
            <person name="Zhao Q."/>
            <person name="Feng Q."/>
            <person name="Zhang L."/>
            <person name="Zhu J."/>
            <person name="Weng Q."/>
            <person name="Mu J."/>
            <person name="Lu Y."/>
            <person name="Fan D."/>
            <person name="Liu Y."/>
            <person name="Guan J."/>
            <person name="Zhang Y."/>
            <person name="Yu S."/>
            <person name="Liu X."/>
            <person name="Zhang Y."/>
            <person name="Hong G."/>
            <person name="Han B."/>
            <person name="Choisne N."/>
            <person name="Demange N."/>
            <person name="Orjeda G."/>
            <person name="Samain S."/>
            <person name="Cattolico L."/>
            <person name="Pelletier E."/>
            <person name="Couloux A."/>
            <person name="Segurens B."/>
            <person name="Wincker P."/>
            <person name="D'Hont A."/>
            <person name="Scarpelli C."/>
            <person name="Weissenbach J."/>
            <person name="Salanoubat M."/>
            <person name="Quetier F."/>
            <person name="Yu Y."/>
            <person name="Kim H.R."/>
            <person name="Rambo T."/>
            <person name="Currie J."/>
            <person name="Collura K."/>
            <person name="Luo M."/>
            <person name="Yang T."/>
            <person name="Ammiraju J.S.S."/>
            <person name="Engler F."/>
            <person name="Soderlund C."/>
            <person name="Wing R.A."/>
            <person name="Palmer L.E."/>
            <person name="de la Bastide M."/>
            <person name="Spiegel L."/>
            <person name="Nascimento L."/>
            <person name="Zutavern T."/>
            <person name="O'Shaughnessy A."/>
            <person name="Dike S."/>
            <person name="Dedhia N."/>
            <person name="Preston R."/>
            <person name="Balija V."/>
            <person name="McCombie W.R."/>
            <person name="Chow T."/>
            <person name="Chen H."/>
            <person name="Chung M."/>
            <person name="Chen C."/>
            <person name="Shaw J."/>
            <person name="Wu H."/>
            <person name="Hsiao K."/>
            <person name="Chao Y."/>
            <person name="Chu M."/>
            <person name="Cheng C."/>
            <person name="Hour A."/>
            <person name="Lee P."/>
            <person name="Lin S."/>
            <person name="Lin Y."/>
            <person name="Liou J."/>
            <person name="Liu S."/>
            <person name="Hsing Y."/>
            <person name="Raghuvanshi S."/>
            <person name="Mohanty A."/>
            <person name="Bharti A.K."/>
            <person name="Gaur A."/>
            <person name="Gupta V."/>
            <person name="Kumar D."/>
            <person name="Ravi V."/>
            <person name="Vij S."/>
            <person name="Kapur A."/>
            <person name="Khurana P."/>
            <person name="Khurana P."/>
            <person name="Khurana J.P."/>
            <person name="Tyagi A.K."/>
            <person name="Gaikwad K."/>
            <person name="Singh A."/>
            <person name="Dalal V."/>
            <person name="Srivastava S."/>
            <person name="Dixit A."/>
            <person name="Pal A.K."/>
            <person name="Ghazi I.A."/>
            <person name="Yadav M."/>
            <person name="Pandit A."/>
            <person name="Bhargava A."/>
            <person name="Sureshbabu K."/>
            <person name="Batra K."/>
            <person name="Sharma T.R."/>
            <person name="Mohapatra T."/>
            <person name="Singh N.K."/>
            <person name="Messing J."/>
            <person name="Nelson A.B."/>
            <person name="Fuks G."/>
            <person name="Kavchok S."/>
            <person name="Keizer G."/>
            <person name="Linton E."/>
            <person name="Llaca V."/>
            <person name="Song R."/>
            <person name="Tanyolac B."/>
            <person name="Young S."/>
            <person name="Ho-Il K."/>
            <person name="Hahn J.H."/>
            <person name="Sangsakoo G."/>
            <person name="Vanavichit A."/>
            <person name="de Mattos Luiz.A.T."/>
            <person name="Zimmer P.D."/>
            <person name="Malone G."/>
            <person name="Dellagostin O."/>
            <person name="de Oliveira A.C."/>
            <person name="Bevan M."/>
            <person name="Bancroft I."/>
            <person name="Minx P."/>
            <person name="Cordum H."/>
            <person name="Wilson R."/>
            <person name="Cheng Z."/>
            <person name="Jin W."/>
            <person name="Jiang J."/>
            <person name="Leong S.A."/>
            <person name="Iwama H."/>
            <person name="Gojobori T."/>
            <person name="Itoh T."/>
            <person name="Niimura Y."/>
            <person name="Fujii Y."/>
            <person name="Habara T."/>
            <person name="Sakai H."/>
            <person name="Sato Y."/>
            <person name="Wilson G."/>
            <person name="Kumar K."/>
            <person name="McCouch S."/>
            <person name="Juretic N."/>
            <person name="Hoen D."/>
            <person name="Wright S."/>
            <person name="Bruskiewich R."/>
            <person name="Bureau T."/>
            <person name="Miyao A."/>
            <person name="Hirochika H."/>
            <person name="Nishikawa T."/>
            <person name="Kadowaki K."/>
            <person name="Sugiura M."/>
            <person name="Burr B."/>
            <person name="Sasaki T."/>
        </authorList>
    </citation>
    <scope>NUCLEOTIDE SEQUENCE [LARGE SCALE GENOMIC DNA]</scope>
    <source>
        <strain evidence="3">cv. Nipponbare</strain>
    </source>
</reference>
<accession>A0A0P0XMQ4</accession>
<feature type="compositionally biased region" description="Low complexity" evidence="1">
    <location>
        <begin position="99"/>
        <end position="109"/>
    </location>
</feature>